<dbReference type="PANTHER" id="PTHR43298:SF2">
    <property type="entry name" value="FMN_FAD EXPORTER YEEO-RELATED"/>
    <property type="match status" value="1"/>
</dbReference>
<proteinExistence type="predicted"/>
<evidence type="ECO:0000313" key="12">
    <source>
        <dbReference type="Proteomes" id="UP000183080"/>
    </source>
</evidence>
<dbReference type="GO" id="GO:0006811">
    <property type="term" value="P:monoatomic ion transport"/>
    <property type="evidence" value="ECO:0007669"/>
    <property type="project" value="UniProtKB-KW"/>
</dbReference>
<feature type="transmembrane region" description="Helical" evidence="10">
    <location>
        <begin position="370"/>
        <end position="388"/>
    </location>
</feature>
<dbReference type="GO" id="GO:0015297">
    <property type="term" value="F:antiporter activity"/>
    <property type="evidence" value="ECO:0007669"/>
    <property type="project" value="UniProtKB-KW"/>
</dbReference>
<dbReference type="InterPro" id="IPR050222">
    <property type="entry name" value="MATE_MdtK"/>
</dbReference>
<feature type="transmembrane region" description="Helical" evidence="10">
    <location>
        <begin position="137"/>
        <end position="156"/>
    </location>
</feature>
<evidence type="ECO:0000256" key="5">
    <source>
        <dbReference type="ARBA" id="ARBA00022692"/>
    </source>
</evidence>
<accession>A0A1J5TCV1</accession>
<evidence type="ECO:0000256" key="6">
    <source>
        <dbReference type="ARBA" id="ARBA00022989"/>
    </source>
</evidence>
<evidence type="ECO:0000256" key="8">
    <source>
        <dbReference type="ARBA" id="ARBA00023136"/>
    </source>
</evidence>
<evidence type="ECO:0000256" key="4">
    <source>
        <dbReference type="ARBA" id="ARBA00022475"/>
    </source>
</evidence>
<keyword evidence="6 10" id="KW-1133">Transmembrane helix</keyword>
<feature type="transmembrane region" description="Helical" evidence="10">
    <location>
        <begin position="97"/>
        <end position="117"/>
    </location>
</feature>
<dbReference type="InterPro" id="IPR002528">
    <property type="entry name" value="MATE_fam"/>
</dbReference>
<keyword evidence="2" id="KW-0813">Transport</keyword>
<dbReference type="STRING" id="1888995.BD935_01905"/>
<keyword evidence="5 10" id="KW-0812">Transmembrane</keyword>
<keyword evidence="8 10" id="KW-0472">Membrane</keyword>
<evidence type="ECO:0000256" key="9">
    <source>
        <dbReference type="ARBA" id="ARBA00031636"/>
    </source>
</evidence>
<evidence type="ECO:0000256" key="3">
    <source>
        <dbReference type="ARBA" id="ARBA00022449"/>
    </source>
</evidence>
<dbReference type="NCBIfam" id="TIGR00797">
    <property type="entry name" value="matE"/>
    <property type="match status" value="1"/>
</dbReference>
<keyword evidence="4" id="KW-1003">Cell membrane</keyword>
<evidence type="ECO:0000256" key="10">
    <source>
        <dbReference type="SAM" id="Phobius"/>
    </source>
</evidence>
<evidence type="ECO:0000256" key="2">
    <source>
        <dbReference type="ARBA" id="ARBA00022448"/>
    </source>
</evidence>
<comment type="subcellular location">
    <subcellularLocation>
        <location evidence="1">Cell membrane</location>
        <topology evidence="1">Multi-pass membrane protein</topology>
    </subcellularLocation>
</comment>
<feature type="transmembrane region" description="Helical" evidence="10">
    <location>
        <begin position="168"/>
        <end position="188"/>
    </location>
</feature>
<dbReference type="PIRSF" id="PIRSF006603">
    <property type="entry name" value="DinF"/>
    <property type="match status" value="1"/>
</dbReference>
<feature type="transmembrane region" description="Helical" evidence="10">
    <location>
        <begin position="20"/>
        <end position="40"/>
    </location>
</feature>
<feature type="transmembrane region" description="Helical" evidence="10">
    <location>
        <begin position="400"/>
        <end position="421"/>
    </location>
</feature>
<dbReference type="AlphaFoldDB" id="A0A1J5TCV1"/>
<dbReference type="Proteomes" id="UP000183080">
    <property type="component" value="Unassembled WGS sequence"/>
</dbReference>
<evidence type="ECO:0000256" key="7">
    <source>
        <dbReference type="ARBA" id="ARBA00023065"/>
    </source>
</evidence>
<comment type="caution">
    <text evidence="11">The sequence shown here is derived from an EMBL/GenBank/DDBJ whole genome shotgun (WGS) entry which is preliminary data.</text>
</comment>
<dbReference type="GO" id="GO:0042910">
    <property type="term" value="F:xenobiotic transmembrane transporter activity"/>
    <property type="evidence" value="ECO:0007669"/>
    <property type="project" value="InterPro"/>
</dbReference>
<name>A0A1J5TCV1_9ARCH</name>
<gene>
    <name evidence="11" type="ORF">BD935_01905</name>
</gene>
<evidence type="ECO:0000313" key="11">
    <source>
        <dbReference type="EMBL" id="OIR17939.1"/>
    </source>
</evidence>
<feature type="transmembrane region" description="Helical" evidence="10">
    <location>
        <begin position="295"/>
        <end position="315"/>
    </location>
</feature>
<protein>
    <recommendedName>
        <fullName evidence="9">Multidrug-efflux transporter</fullName>
    </recommendedName>
</protein>
<feature type="transmembrane region" description="Helical" evidence="10">
    <location>
        <begin position="327"/>
        <end position="350"/>
    </location>
</feature>
<keyword evidence="3" id="KW-0050">Antiport</keyword>
<reference evidence="11 12" key="1">
    <citation type="submission" date="2016-08" db="EMBL/GenBank/DDBJ databases">
        <title>New Insights into Marine Group III Euryarchaeota, from dark to light.</title>
        <authorList>
            <person name="Haro-Moreno J.M."/>
            <person name="Rodriguez-Valera F."/>
            <person name="Lopez-Garcia P."/>
            <person name="Moreira D."/>
            <person name="Martin-Cuadrado A.B."/>
        </authorList>
    </citation>
    <scope>NUCLEOTIDE SEQUENCE [LARGE SCALE GENOMIC DNA]</scope>
    <source>
        <strain evidence="11">CG-Epi1</strain>
    </source>
</reference>
<feature type="transmembrane region" description="Helical" evidence="10">
    <location>
        <begin position="208"/>
        <end position="227"/>
    </location>
</feature>
<feature type="transmembrane region" description="Helical" evidence="10">
    <location>
        <begin position="427"/>
        <end position="449"/>
    </location>
</feature>
<feature type="transmembrane region" description="Helical" evidence="10">
    <location>
        <begin position="60"/>
        <end position="85"/>
    </location>
</feature>
<dbReference type="InterPro" id="IPR048279">
    <property type="entry name" value="MdtK-like"/>
</dbReference>
<sequence length="465" mass="50697">MAEQKESRLNEFLENPERSLWSIAIPVIAGMAIQTFYSIVDMLFIGQLGGSSIAAVAFNMPLYFFVMGITFGIGTGITATIARAIGEEDKEKADNAAKHGLLIALFMGVTLTFFGLLTGKKVLSMLGSPEELIDESWSYLRVTCYGMMFIVFSIVFRSILAGEGDMKFPVMVAATGTILNIILDPIFIFDLDEYGGFGLGMGVKGAAAASVVSQMIVFFIFIFMLFFKDHAYISFDMQNFTFSKEVMKEILVVGIPSSISMIIMSFGQGVFNYILIIGYGPDAVAAYTISGRLDMLMFLPIMGIATGLVTTVGMFAGAKRFDKVKSIIIYAISRAFVIVAIASTIVYLLAPSIISLFTDDENIKNIGVSALRTLCFTYPFVGIAMPCGRIMQGLGQGIPVLVITALRVLLVSAPLAYYFAIIDSRDIVWVWYSIAISVSVSAIVGPLWVRKTINEMESSNESLTN</sequence>
<dbReference type="PANTHER" id="PTHR43298">
    <property type="entry name" value="MULTIDRUG RESISTANCE PROTEIN NORM-RELATED"/>
    <property type="match status" value="1"/>
</dbReference>
<evidence type="ECO:0000256" key="1">
    <source>
        <dbReference type="ARBA" id="ARBA00004651"/>
    </source>
</evidence>
<dbReference type="EMBL" id="MIZA01000021">
    <property type="protein sequence ID" value="OIR17939.1"/>
    <property type="molecule type" value="Genomic_DNA"/>
</dbReference>
<dbReference type="Pfam" id="PF01554">
    <property type="entry name" value="MatE"/>
    <property type="match status" value="2"/>
</dbReference>
<dbReference type="GO" id="GO:0005886">
    <property type="term" value="C:plasma membrane"/>
    <property type="evidence" value="ECO:0007669"/>
    <property type="project" value="UniProtKB-SubCell"/>
</dbReference>
<keyword evidence="7" id="KW-0406">Ion transport</keyword>
<organism evidence="11 12">
    <name type="scientific">Marine Group III euryarchaeote CG-Epi1</name>
    <dbReference type="NCBI Taxonomy" id="1888995"/>
    <lineage>
        <taxon>Archaea</taxon>
        <taxon>Methanobacteriati</taxon>
        <taxon>Thermoplasmatota</taxon>
        <taxon>Thermoplasmata</taxon>
        <taxon>Candidatus Thermoprofundales</taxon>
    </lineage>
</organism>